<accession>A0AB34KMG5</accession>
<organism evidence="5 6">
    <name type="scientific">Cladosporium halotolerans</name>
    <dbReference type="NCBI Taxonomy" id="1052096"/>
    <lineage>
        <taxon>Eukaryota</taxon>
        <taxon>Fungi</taxon>
        <taxon>Dikarya</taxon>
        <taxon>Ascomycota</taxon>
        <taxon>Pezizomycotina</taxon>
        <taxon>Dothideomycetes</taxon>
        <taxon>Dothideomycetidae</taxon>
        <taxon>Cladosporiales</taxon>
        <taxon>Cladosporiaceae</taxon>
        <taxon>Cladosporium</taxon>
    </lineage>
</organism>
<protein>
    <recommendedName>
        <fullName evidence="3">Tubulin-specific chaperone A</fullName>
    </recommendedName>
</protein>
<dbReference type="PANTHER" id="PTHR21500">
    <property type="entry name" value="TUBULIN-SPECIFIC CHAPERONE A"/>
    <property type="match status" value="1"/>
</dbReference>
<dbReference type="PANTHER" id="PTHR21500:SF0">
    <property type="entry name" value="TUBULIN-SPECIFIC CHAPERONE A"/>
    <property type="match status" value="1"/>
</dbReference>
<dbReference type="GeneID" id="96007775"/>
<comment type="similarity">
    <text evidence="1 3">Belongs to the TBCA family.</text>
</comment>
<keyword evidence="2 3" id="KW-0143">Chaperone</keyword>
<comment type="subcellular location">
    <subcellularLocation>
        <location evidence="3">Cytoplasm</location>
        <location evidence="3">Cytoskeleton</location>
    </subcellularLocation>
</comment>
<dbReference type="SUPFAM" id="SSF46988">
    <property type="entry name" value="Tubulin chaperone cofactor A"/>
    <property type="match status" value="1"/>
</dbReference>
<evidence type="ECO:0000256" key="4">
    <source>
        <dbReference type="SAM" id="MobiDB-lite"/>
    </source>
</evidence>
<dbReference type="InterPro" id="IPR004226">
    <property type="entry name" value="TBCA"/>
</dbReference>
<dbReference type="RefSeq" id="XP_069227584.1">
    <property type="nucleotide sequence ID" value="XM_069374937.1"/>
</dbReference>
<keyword evidence="3" id="KW-0963">Cytoplasm</keyword>
<evidence type="ECO:0000313" key="5">
    <source>
        <dbReference type="EMBL" id="KAL1584478.1"/>
    </source>
</evidence>
<dbReference type="GO" id="GO:0005874">
    <property type="term" value="C:microtubule"/>
    <property type="evidence" value="ECO:0007669"/>
    <property type="project" value="UniProtKB-KW"/>
</dbReference>
<dbReference type="GO" id="GO:0005829">
    <property type="term" value="C:cytosol"/>
    <property type="evidence" value="ECO:0007669"/>
    <property type="project" value="TreeGrafter"/>
</dbReference>
<dbReference type="InterPro" id="IPR036126">
    <property type="entry name" value="TBCA_sf"/>
</dbReference>
<evidence type="ECO:0000256" key="1">
    <source>
        <dbReference type="ARBA" id="ARBA00006806"/>
    </source>
</evidence>
<dbReference type="Pfam" id="PF02970">
    <property type="entry name" value="TBCA"/>
    <property type="match status" value="1"/>
</dbReference>
<proteinExistence type="inferred from homology"/>
<dbReference type="Proteomes" id="UP000803884">
    <property type="component" value="Unassembled WGS sequence"/>
</dbReference>
<dbReference type="EMBL" id="JAAQHG020000026">
    <property type="protein sequence ID" value="KAL1584478.1"/>
    <property type="molecule type" value="Genomic_DNA"/>
</dbReference>
<comment type="subunit">
    <text evidence="3">Supercomplex made of cofactors A to E. Cofactors A and D function by capturing and stabilizing tubulin in a quasi-native conformation. Cofactor E binds to the cofactor D-tubulin complex; interaction with cofactor C then causes the release of tubulin polypeptides that are committed to the native state.</text>
</comment>
<keyword evidence="3" id="KW-0493">Microtubule</keyword>
<feature type="region of interest" description="Disordered" evidence="4">
    <location>
        <begin position="84"/>
        <end position="115"/>
    </location>
</feature>
<dbReference type="GO" id="GO:0007021">
    <property type="term" value="P:tubulin complex assembly"/>
    <property type="evidence" value="ECO:0007669"/>
    <property type="project" value="UniProtKB-UniRule"/>
</dbReference>
<dbReference type="GO" id="GO:0007023">
    <property type="term" value="P:post-chaperonin tubulin folding pathway"/>
    <property type="evidence" value="ECO:0007669"/>
    <property type="project" value="UniProtKB-UniRule"/>
</dbReference>
<dbReference type="GO" id="GO:0048487">
    <property type="term" value="F:beta-tubulin binding"/>
    <property type="evidence" value="ECO:0007669"/>
    <property type="project" value="InterPro"/>
</dbReference>
<keyword evidence="6" id="KW-1185">Reference proteome</keyword>
<evidence type="ECO:0000256" key="2">
    <source>
        <dbReference type="ARBA" id="ARBA00023186"/>
    </source>
</evidence>
<reference evidence="5 6" key="1">
    <citation type="journal article" date="2020" name="Microbiol. Resour. Announc.">
        <title>Draft Genome Sequence of a Cladosporium Species Isolated from the Mesophotic Ascidian Didemnum maculosum.</title>
        <authorList>
            <person name="Gioti A."/>
            <person name="Siaperas R."/>
            <person name="Nikolaivits E."/>
            <person name="Le Goff G."/>
            <person name="Ouazzani J."/>
            <person name="Kotoulas G."/>
            <person name="Topakas E."/>
        </authorList>
    </citation>
    <scope>NUCLEOTIDE SEQUENCE [LARGE SCALE GENOMIC DNA]</scope>
    <source>
        <strain evidence="5 6">TM138-S3</strain>
    </source>
</reference>
<keyword evidence="3" id="KW-0206">Cytoskeleton</keyword>
<dbReference type="AlphaFoldDB" id="A0AB34KMG5"/>
<sequence>MPAPSQLAIATSALNRLVKEEASYHKELEQQSARIAKLEAGEGADDENAEYILRQHKQALEQTKAVFPPLKQKIQDALSKLEQQLEQDKAQASPEEATKAQEAIAAGQNALKESA</sequence>
<gene>
    <name evidence="5" type="ORF">WHR41_06332</name>
</gene>
<comment type="caution">
    <text evidence="5">The sequence shown here is derived from an EMBL/GenBank/DDBJ whole genome shotgun (WGS) entry which is preliminary data.</text>
</comment>
<evidence type="ECO:0000313" key="6">
    <source>
        <dbReference type="Proteomes" id="UP000803884"/>
    </source>
</evidence>
<dbReference type="Gene3D" id="1.20.58.90">
    <property type="match status" value="1"/>
</dbReference>
<evidence type="ECO:0000256" key="3">
    <source>
        <dbReference type="RuleBase" id="RU364030"/>
    </source>
</evidence>
<name>A0AB34KMG5_9PEZI</name>